<comment type="caution">
    <text evidence="1">The sequence shown here is derived from an EMBL/GenBank/DDBJ whole genome shotgun (WGS) entry which is preliminary data.</text>
</comment>
<organism evidence="1 2">
    <name type="scientific">Nicotiana attenuata</name>
    <name type="common">Coyote tobacco</name>
    <dbReference type="NCBI Taxonomy" id="49451"/>
    <lineage>
        <taxon>Eukaryota</taxon>
        <taxon>Viridiplantae</taxon>
        <taxon>Streptophyta</taxon>
        <taxon>Embryophyta</taxon>
        <taxon>Tracheophyta</taxon>
        <taxon>Spermatophyta</taxon>
        <taxon>Magnoliopsida</taxon>
        <taxon>eudicotyledons</taxon>
        <taxon>Gunneridae</taxon>
        <taxon>Pentapetalae</taxon>
        <taxon>asterids</taxon>
        <taxon>lamiids</taxon>
        <taxon>Solanales</taxon>
        <taxon>Solanaceae</taxon>
        <taxon>Nicotianoideae</taxon>
        <taxon>Nicotianeae</taxon>
        <taxon>Nicotiana</taxon>
    </lineage>
</organism>
<evidence type="ECO:0000313" key="1">
    <source>
        <dbReference type="EMBL" id="OIS96911.1"/>
    </source>
</evidence>
<protein>
    <submittedName>
        <fullName evidence="1">Uncharacterized protein</fullName>
    </submittedName>
</protein>
<gene>
    <name evidence="1" type="ORF">A4A49_52941</name>
</gene>
<sequence length="66" mass="7762">LETFIKLERYRENRVSGSIVEQSTQSLFADVVSSRFTYCKGMVINEEKKTTMAFLEVRILMMLHQQ</sequence>
<keyword evidence="2" id="KW-1185">Reference proteome</keyword>
<proteinExistence type="predicted"/>
<evidence type="ECO:0000313" key="2">
    <source>
        <dbReference type="Proteomes" id="UP000187609"/>
    </source>
</evidence>
<accession>A0A1J6I8N9</accession>
<dbReference type="Proteomes" id="UP000187609">
    <property type="component" value="Unassembled WGS sequence"/>
</dbReference>
<feature type="non-terminal residue" evidence="1">
    <location>
        <position position="1"/>
    </location>
</feature>
<reference evidence="1" key="1">
    <citation type="submission" date="2016-11" db="EMBL/GenBank/DDBJ databases">
        <title>The genome of Nicotiana attenuata.</title>
        <authorList>
            <person name="Xu S."/>
            <person name="Brockmoeller T."/>
            <person name="Gaquerel E."/>
            <person name="Navarro A."/>
            <person name="Kuhl H."/>
            <person name="Gase K."/>
            <person name="Ling Z."/>
            <person name="Zhou W."/>
            <person name="Kreitzer C."/>
            <person name="Stanke M."/>
            <person name="Tang H."/>
            <person name="Lyons E."/>
            <person name="Pandey P."/>
            <person name="Pandey S.P."/>
            <person name="Timmermann B."/>
            <person name="Baldwin I.T."/>
        </authorList>
    </citation>
    <scope>NUCLEOTIDE SEQUENCE [LARGE SCALE GENOMIC DNA]</scope>
    <source>
        <strain evidence="1">UT</strain>
    </source>
</reference>
<dbReference type="EMBL" id="MJEQ01037193">
    <property type="protein sequence ID" value="OIS96911.1"/>
    <property type="molecule type" value="Genomic_DNA"/>
</dbReference>
<dbReference type="AlphaFoldDB" id="A0A1J6I8N9"/>
<name>A0A1J6I8N9_NICAT</name>